<dbReference type="Proteomes" id="UP000662747">
    <property type="component" value="Chromosome"/>
</dbReference>
<evidence type="ECO:0000313" key="4">
    <source>
        <dbReference type="EMBL" id="QSQ25795.1"/>
    </source>
</evidence>
<dbReference type="Gene3D" id="2.120.10.30">
    <property type="entry name" value="TolB, C-terminal domain"/>
    <property type="match status" value="1"/>
</dbReference>
<protein>
    <submittedName>
        <fullName evidence="4">PQQ-dependent sugar dehydrogenase</fullName>
    </submittedName>
</protein>
<keyword evidence="1" id="KW-0732">Signal</keyword>
<sequence length="823" mass="88270">MRVPGRWPRGSATCLFVCLTWSLISGATAPPPRGLLPTSFTMEVVASGLAYPTGFAALPDGRILIAEKGGVVRLLKNGVLQPTPFIDLQARVNAHHDRGLLGLAVDPAFSSNGFVYLLYTYDDDDTDDDGPKTARLARYTAVGDTASPGSEYVLLGTVVGHSCNEFPQGTDCIPSDSPSHTVGSVRFAPDGTLFVTLGDGARFDGVDDDALRAQDVDSLAGKVLHVTRDGKGIPSNPFWNGDANANRSKVWAYGLRNPYRFNLRPDNGVPYLGDVGWNDYEEINVASAGANLGWPCYEGDFRQPGYAPKPLCQALYGRGPSAVKGPLYVWDHGVGRTATGGAFYTGAAYPDAWRGAYFFADYGERWIRTLRVDGNDTVIPGSVTEFATDVGGLVALDVGPDSNLYAVDIVAGELRRLRYTAGNTPPTAVASATPTNGGVPLRVRFSSAGSKDVDGDALRYRWTFGDDSLASALANPEHTYRLPGRYTAQLTVSDGRGGSHSATLRIDVGNYAPTVSITAPSAAYRFSVGDVVTYSGTASDKEDGAIPADRLSWRLTLQHCSGGTCHAHPYSTSTGPSGTFTVADHGDEVFFELTLTATDSKGLTSSSTVTLHPRTVQLALETSPPGLELVFDGTEGPAPRVRTVIAGSTHTVYAPSPQADAFFHGWTDGGPQQREVVAGTSDATYTALFVPESVDECPDGTYRAEYFNNPGLFGVPVLTRCESAPLSHDWGEDSPAPLWLGTDGFSVRWSGRFYLFSGGYFFAAEADDGVRVDLDGSRIIDGWTDQAPTAYVTWRYLRSGYHRVVMEYYENGGGAVARLYWYR</sequence>
<dbReference type="CDD" id="cd00146">
    <property type="entry name" value="PKD"/>
    <property type="match status" value="1"/>
</dbReference>
<dbReference type="SMART" id="SM00089">
    <property type="entry name" value="PKD"/>
    <property type="match status" value="1"/>
</dbReference>
<evidence type="ECO:0000313" key="5">
    <source>
        <dbReference type="Proteomes" id="UP000662747"/>
    </source>
</evidence>
<dbReference type="InterPro" id="IPR013783">
    <property type="entry name" value="Ig-like_fold"/>
</dbReference>
<name>A0ABX7P5M9_9BACT</name>
<dbReference type="SUPFAM" id="SSF56988">
    <property type="entry name" value="Anthrax protective antigen"/>
    <property type="match status" value="1"/>
</dbReference>
<dbReference type="InterPro" id="IPR012938">
    <property type="entry name" value="Glc/Sorbosone_DH"/>
</dbReference>
<dbReference type="InterPro" id="IPR000601">
    <property type="entry name" value="PKD_dom"/>
</dbReference>
<reference evidence="4 5" key="1">
    <citation type="submission" date="2021-02" db="EMBL/GenBank/DDBJ databases">
        <title>De Novo genome assembly of isolated myxobacteria.</title>
        <authorList>
            <person name="Stevens D.C."/>
        </authorList>
    </citation>
    <scope>NUCLEOTIDE SEQUENCE [LARGE SCALE GENOMIC DNA]</scope>
    <source>
        <strain evidence="5">SCPEA02</strain>
    </source>
</reference>
<gene>
    <name evidence="4" type="ORF">JY651_13055</name>
</gene>
<dbReference type="Gene3D" id="3.90.182.10">
    <property type="entry name" value="Toxin - Anthrax Protective Antigen,domain 1"/>
    <property type="match status" value="1"/>
</dbReference>
<evidence type="ECO:0000256" key="1">
    <source>
        <dbReference type="SAM" id="SignalP"/>
    </source>
</evidence>
<feature type="domain" description="PKD" evidence="2">
    <location>
        <begin position="426"/>
        <end position="508"/>
    </location>
</feature>
<accession>A0ABX7P5M9</accession>
<dbReference type="SUPFAM" id="SSF49299">
    <property type="entry name" value="PKD domain"/>
    <property type="match status" value="1"/>
</dbReference>
<dbReference type="InterPro" id="IPR011041">
    <property type="entry name" value="Quinoprot_gluc/sorb_DH_b-prop"/>
</dbReference>
<feature type="chain" id="PRO_5046286806" evidence="1">
    <location>
        <begin position="30"/>
        <end position="823"/>
    </location>
</feature>
<proteinExistence type="predicted"/>
<dbReference type="InterPro" id="IPR011658">
    <property type="entry name" value="PA14_dom"/>
</dbReference>
<dbReference type="PANTHER" id="PTHR19328:SF13">
    <property type="entry name" value="HIPL1 PROTEIN"/>
    <property type="match status" value="1"/>
</dbReference>
<dbReference type="Pfam" id="PF18911">
    <property type="entry name" value="PKD_4"/>
    <property type="match status" value="1"/>
</dbReference>
<dbReference type="EMBL" id="CP071090">
    <property type="protein sequence ID" value="QSQ25795.1"/>
    <property type="molecule type" value="Genomic_DNA"/>
</dbReference>
<dbReference type="InterPro" id="IPR011042">
    <property type="entry name" value="6-blade_b-propeller_TolB-like"/>
</dbReference>
<feature type="signal peptide" evidence="1">
    <location>
        <begin position="1"/>
        <end position="29"/>
    </location>
</feature>
<dbReference type="Pfam" id="PF07995">
    <property type="entry name" value="GSDH"/>
    <property type="match status" value="1"/>
</dbReference>
<evidence type="ECO:0000259" key="2">
    <source>
        <dbReference type="PROSITE" id="PS50093"/>
    </source>
</evidence>
<dbReference type="Pfam" id="PF07691">
    <property type="entry name" value="PA14"/>
    <property type="match status" value="1"/>
</dbReference>
<evidence type="ECO:0000259" key="3">
    <source>
        <dbReference type="PROSITE" id="PS51820"/>
    </source>
</evidence>
<dbReference type="RefSeq" id="WP_206727346.1">
    <property type="nucleotide sequence ID" value="NZ_CP071090.1"/>
</dbReference>
<dbReference type="PROSITE" id="PS51820">
    <property type="entry name" value="PA14"/>
    <property type="match status" value="1"/>
</dbReference>
<dbReference type="Gene3D" id="2.60.40.10">
    <property type="entry name" value="Immunoglobulins"/>
    <property type="match status" value="2"/>
</dbReference>
<dbReference type="InterPro" id="IPR022409">
    <property type="entry name" value="PKD/Chitinase_dom"/>
</dbReference>
<dbReference type="SUPFAM" id="SSF50952">
    <property type="entry name" value="Soluble quinoprotein glucose dehydrogenase"/>
    <property type="match status" value="1"/>
</dbReference>
<feature type="domain" description="PA14" evidence="3">
    <location>
        <begin position="697"/>
        <end position="823"/>
    </location>
</feature>
<dbReference type="PANTHER" id="PTHR19328">
    <property type="entry name" value="HEDGEHOG-INTERACTING PROTEIN"/>
    <property type="match status" value="1"/>
</dbReference>
<dbReference type="InterPro" id="IPR035986">
    <property type="entry name" value="PKD_dom_sf"/>
</dbReference>
<organism evidence="4 5">
    <name type="scientific">Pyxidicoccus parkwayensis</name>
    <dbReference type="NCBI Taxonomy" id="2813578"/>
    <lineage>
        <taxon>Bacteria</taxon>
        <taxon>Pseudomonadati</taxon>
        <taxon>Myxococcota</taxon>
        <taxon>Myxococcia</taxon>
        <taxon>Myxococcales</taxon>
        <taxon>Cystobacterineae</taxon>
        <taxon>Myxococcaceae</taxon>
        <taxon>Pyxidicoccus</taxon>
    </lineage>
</organism>
<dbReference type="PROSITE" id="PS50093">
    <property type="entry name" value="PKD"/>
    <property type="match status" value="1"/>
</dbReference>
<dbReference type="InterPro" id="IPR037524">
    <property type="entry name" value="PA14/GLEYA"/>
</dbReference>
<keyword evidence="5" id="KW-1185">Reference proteome</keyword>